<dbReference type="GO" id="GO:0031417">
    <property type="term" value="C:NatC complex"/>
    <property type="evidence" value="ECO:0007669"/>
    <property type="project" value="InterPro"/>
</dbReference>
<evidence type="ECO:0000256" key="2">
    <source>
        <dbReference type="ARBA" id="ARBA00006289"/>
    </source>
</evidence>
<dbReference type="Proteomes" id="UP001140217">
    <property type="component" value="Unassembled WGS sequence"/>
</dbReference>
<evidence type="ECO:0000259" key="5">
    <source>
        <dbReference type="Pfam" id="PF04112"/>
    </source>
</evidence>
<evidence type="ECO:0000256" key="3">
    <source>
        <dbReference type="ARBA" id="ARBA00022490"/>
    </source>
</evidence>
<keyword evidence="3" id="KW-0963">Cytoplasm</keyword>
<keyword evidence="8" id="KW-1185">Reference proteome</keyword>
<dbReference type="Pfam" id="PF25789">
    <property type="entry name" value="TPR_NAA35"/>
    <property type="match status" value="1"/>
</dbReference>
<dbReference type="InterPro" id="IPR057983">
    <property type="entry name" value="NAA35-like_N"/>
</dbReference>
<sequence length="797" mass="86649">MDGLSDEMAGLSVDGAGLSPDGPGLSSSDDETTQWLDITQLVRAGTAELGEGELLRADGLSLFDALTSVEVMDPRLDMGVLTAADEAEIGQWDVGRTLTAAQALWVAERAFQCEMTWHASASLLQTMYACNYVTDPAYVRLPVGRADSPSPVRDRVLYPLLVAAGRCCRRVWDEYKMGNLYSEEDVFLGTAAAMHFFDEFSDGAALALLDGAAAWLDGAGGAGNDDDDELRAVARLRALVRVRRRWLEVAGALGAAELADDPAAALDRALQGLQGLRTCHAEYVAAHRPADAAWLEAHAVRGAFDFKCMRRYAATVPVKPRALLGAGEAHAEFGRLARDLALAGDLAAAGSAEQLMYFFLGVAQRDSTPHPYVRSVLMSVLAQGDRVQLREPMARFASRAVRDMAPPADPDADAALCDEAARLLTDWFRTMCQNVPRQRRVALKSLPAWDLLQAEAEALDIAAYRAAHPAAAEDRASDPACNPFWLSSWAYHAKLLLMEAALLAGARLELYQDYELPSVLCYATQVLEAHVAHLARWADLVADSPSAAACVTRWHALLAAQKDLAMALWLAAHACERLRIFAAPWARGPPDDVRRRLDAEPARRARYALRFRAFAQLGSPPYVTFESYGEAAAQLDAYPLAELFIHAQAILARARAGLDAARRARDEASPAAWDRLCHGVNYAIVSNSVALARLLKGTALVHAPELALSGAQAGAHHYALAQQQQQQQQHADQHNRPRPRSKRGRKKHAPPDHASTARKWQSAVDAALRDAAVCVRWSCPLDKGTCWPVFSFIAQPD</sequence>
<comment type="caution">
    <text evidence="7">The sequence shown here is derived from an EMBL/GenBank/DDBJ whole genome shotgun (WGS) entry which is preliminary data.</text>
</comment>
<evidence type="ECO:0000256" key="1">
    <source>
        <dbReference type="ARBA" id="ARBA00004496"/>
    </source>
</evidence>
<feature type="domain" description="NAA35-like TPR repeats" evidence="6">
    <location>
        <begin position="349"/>
        <end position="533"/>
    </location>
</feature>
<comment type="similarity">
    <text evidence="2">Belongs to the MAK10 family.</text>
</comment>
<feature type="region of interest" description="Disordered" evidence="4">
    <location>
        <begin position="10"/>
        <end position="30"/>
    </location>
</feature>
<dbReference type="PANTHER" id="PTHR21373">
    <property type="entry name" value="GLUCOSE REPRESSIBLE PROTEIN MAK10"/>
    <property type="match status" value="1"/>
</dbReference>
<dbReference type="PANTHER" id="PTHR21373:SF0">
    <property type="entry name" value="N-ALPHA-ACETYLTRANSFERASE 35, NATC AUXILIARY SUBUNIT"/>
    <property type="match status" value="1"/>
</dbReference>
<dbReference type="Pfam" id="PF04112">
    <property type="entry name" value="Mak10"/>
    <property type="match status" value="1"/>
</dbReference>
<feature type="region of interest" description="Disordered" evidence="4">
    <location>
        <begin position="717"/>
        <end position="761"/>
    </location>
</feature>
<feature type="compositionally biased region" description="Low complexity" evidence="4">
    <location>
        <begin position="717"/>
        <end position="730"/>
    </location>
</feature>
<feature type="compositionally biased region" description="Basic residues" evidence="4">
    <location>
        <begin position="736"/>
        <end position="748"/>
    </location>
</feature>
<dbReference type="AlphaFoldDB" id="A0A9W8HHF8"/>
<evidence type="ECO:0000313" key="7">
    <source>
        <dbReference type="EMBL" id="KAJ2783510.1"/>
    </source>
</evidence>
<protein>
    <submittedName>
        <fullName evidence="7">N-alpha-acetyltransferase, non-catalitic subunit</fullName>
    </submittedName>
</protein>
<dbReference type="InterPro" id="IPR007244">
    <property type="entry name" value="Naa35_N"/>
</dbReference>
<proteinExistence type="inferred from homology"/>
<feature type="compositionally biased region" description="Low complexity" evidence="4">
    <location>
        <begin position="14"/>
        <end position="27"/>
    </location>
</feature>
<name>A0A9W8HHF8_9FUNG</name>
<comment type="subcellular location">
    <subcellularLocation>
        <location evidence="1">Cytoplasm</location>
    </subcellularLocation>
</comment>
<dbReference type="OrthoDB" id="269405at2759"/>
<reference evidence="7" key="1">
    <citation type="submission" date="2022-07" db="EMBL/GenBank/DDBJ databases">
        <title>Phylogenomic reconstructions and comparative analyses of Kickxellomycotina fungi.</title>
        <authorList>
            <person name="Reynolds N.K."/>
            <person name="Stajich J.E."/>
            <person name="Barry K."/>
            <person name="Grigoriev I.V."/>
            <person name="Crous P."/>
            <person name="Smith M.E."/>
        </authorList>
    </citation>
    <scope>NUCLEOTIDE SEQUENCE</scope>
    <source>
        <strain evidence="7">NBRC 105414</strain>
    </source>
</reference>
<gene>
    <name evidence="7" type="primary">MAK10</name>
    <name evidence="7" type="ORF">H4R18_001643</name>
</gene>
<evidence type="ECO:0000256" key="4">
    <source>
        <dbReference type="SAM" id="MobiDB-lite"/>
    </source>
</evidence>
<feature type="domain" description="NAA35-like N-terminal" evidence="5">
    <location>
        <begin position="52"/>
        <end position="199"/>
    </location>
</feature>
<organism evidence="7 8">
    <name type="scientific">Coemansia javaensis</name>
    <dbReference type="NCBI Taxonomy" id="2761396"/>
    <lineage>
        <taxon>Eukaryota</taxon>
        <taxon>Fungi</taxon>
        <taxon>Fungi incertae sedis</taxon>
        <taxon>Zoopagomycota</taxon>
        <taxon>Kickxellomycotina</taxon>
        <taxon>Kickxellomycetes</taxon>
        <taxon>Kickxellales</taxon>
        <taxon>Kickxellaceae</taxon>
        <taxon>Coemansia</taxon>
    </lineage>
</organism>
<evidence type="ECO:0000313" key="8">
    <source>
        <dbReference type="Proteomes" id="UP001140217"/>
    </source>
</evidence>
<evidence type="ECO:0000259" key="6">
    <source>
        <dbReference type="Pfam" id="PF25789"/>
    </source>
</evidence>
<dbReference type="InterPro" id="IPR057982">
    <property type="entry name" value="TPR_NAA35"/>
</dbReference>
<dbReference type="EMBL" id="JANBUL010000045">
    <property type="protein sequence ID" value="KAJ2783510.1"/>
    <property type="molecule type" value="Genomic_DNA"/>
</dbReference>
<accession>A0A9W8HHF8</accession>